<gene>
    <name evidence="4" type="ORF">E7681_13405</name>
</gene>
<dbReference type="InterPro" id="IPR041698">
    <property type="entry name" value="Methyltransf_25"/>
</dbReference>
<feature type="domain" description="Methyltransferase" evidence="3">
    <location>
        <begin position="42"/>
        <end position="130"/>
    </location>
</feature>
<dbReference type="GO" id="GO:0032259">
    <property type="term" value="P:methylation"/>
    <property type="evidence" value="ECO:0007669"/>
    <property type="project" value="UniProtKB-KW"/>
</dbReference>
<dbReference type="Proteomes" id="UP000306113">
    <property type="component" value="Unassembled WGS sequence"/>
</dbReference>
<evidence type="ECO:0000256" key="2">
    <source>
        <dbReference type="ARBA" id="ARBA00022679"/>
    </source>
</evidence>
<comment type="caution">
    <text evidence="4">The sequence shown here is derived from an EMBL/GenBank/DDBJ whole genome shotgun (WGS) entry which is preliminary data.</text>
</comment>
<dbReference type="Gene3D" id="1.10.150.290">
    <property type="entry name" value="S-adenosyl-L-methionine-dependent methyltransferases"/>
    <property type="match status" value="1"/>
</dbReference>
<dbReference type="PANTHER" id="PTHR43861">
    <property type="entry name" value="TRANS-ACONITATE 2-METHYLTRANSFERASE-RELATED"/>
    <property type="match status" value="1"/>
</dbReference>
<dbReference type="AlphaFoldDB" id="A0A4S3M8C3"/>
<dbReference type="GO" id="GO:0030798">
    <property type="term" value="F:trans-aconitate 2-methyltransferase activity"/>
    <property type="evidence" value="ECO:0007669"/>
    <property type="project" value="InterPro"/>
</dbReference>
<dbReference type="SUPFAM" id="SSF53335">
    <property type="entry name" value="S-adenosyl-L-methionine-dependent methyltransferases"/>
    <property type="match status" value="1"/>
</dbReference>
<keyword evidence="5" id="KW-1185">Reference proteome</keyword>
<dbReference type="CDD" id="cd02440">
    <property type="entry name" value="AdoMet_MTases"/>
    <property type="match status" value="1"/>
</dbReference>
<accession>A0A4S3M8C3</accession>
<dbReference type="InterPro" id="IPR023149">
    <property type="entry name" value="Trans_acon_MeTrfase_C"/>
</dbReference>
<organism evidence="4 5">
    <name type="scientific">Thalassobius vesicularis</name>
    <dbReference type="NCBI Taxonomy" id="1294297"/>
    <lineage>
        <taxon>Bacteria</taxon>
        <taxon>Pseudomonadati</taxon>
        <taxon>Pseudomonadota</taxon>
        <taxon>Alphaproteobacteria</taxon>
        <taxon>Rhodobacterales</taxon>
        <taxon>Roseobacteraceae</taxon>
        <taxon>Thalassovita</taxon>
    </lineage>
</organism>
<evidence type="ECO:0000259" key="3">
    <source>
        <dbReference type="Pfam" id="PF13649"/>
    </source>
</evidence>
<dbReference type="Gene3D" id="3.40.50.150">
    <property type="entry name" value="Vaccinia Virus protein VP39"/>
    <property type="match status" value="1"/>
</dbReference>
<dbReference type="PANTHER" id="PTHR43861:SF1">
    <property type="entry name" value="TRANS-ACONITATE 2-METHYLTRANSFERASE"/>
    <property type="match status" value="1"/>
</dbReference>
<dbReference type="OrthoDB" id="9795085at2"/>
<dbReference type="InterPro" id="IPR029063">
    <property type="entry name" value="SAM-dependent_MTases_sf"/>
</dbReference>
<name>A0A4S3M8C3_9RHOB</name>
<proteinExistence type="predicted"/>
<reference evidence="4 5" key="1">
    <citation type="submission" date="2019-04" db="EMBL/GenBank/DDBJ databases">
        <title>Draft genome sequence of Youngimonas vesicularis.</title>
        <authorList>
            <person name="Hameed A."/>
        </authorList>
    </citation>
    <scope>NUCLEOTIDE SEQUENCE [LARGE SCALE GENOMIC DNA]</scope>
    <source>
        <strain evidence="4 5">CC-AMW-E</strain>
    </source>
</reference>
<dbReference type="EMBL" id="SSMD01000006">
    <property type="protein sequence ID" value="THD72916.1"/>
    <property type="molecule type" value="Genomic_DNA"/>
</dbReference>
<keyword evidence="2 4" id="KW-0808">Transferase</keyword>
<evidence type="ECO:0000256" key="1">
    <source>
        <dbReference type="ARBA" id="ARBA00022603"/>
    </source>
</evidence>
<keyword evidence="1 4" id="KW-0489">Methyltransferase</keyword>
<sequence>MYAKQEAALDWNPDTYARFSDHRLRPALDLLASVGPLPDGPVVDLGCGAGAVGPDLQARYGERVLTGVDNSPAMLAKAQAKGAYDALREADIAQWQGGPFALIYSNATLHWLGDHDALLPRLAGMLEPGGTLAVQVPHQNDAPSHATWVRLMDGMFPGRRAPDGPGILTAPEYFEILAPLGAAQVWETEYLQRLEPVAQGHPVRHFTESTFARPILNALSAPEQSDLIAAYEAEMAQAYPLRPDGSALFPFRRLFFTLTIPGGEI</sequence>
<dbReference type="Pfam" id="PF13649">
    <property type="entry name" value="Methyltransf_25"/>
    <property type="match status" value="1"/>
</dbReference>
<evidence type="ECO:0000313" key="4">
    <source>
        <dbReference type="EMBL" id="THD72916.1"/>
    </source>
</evidence>
<evidence type="ECO:0000313" key="5">
    <source>
        <dbReference type="Proteomes" id="UP000306113"/>
    </source>
</evidence>
<protein>
    <submittedName>
        <fullName evidence="4">Methyltransferase domain-containing protein</fullName>
    </submittedName>
</protein>